<reference evidence="4 5" key="1">
    <citation type="submission" date="2019-02" db="EMBL/GenBank/DDBJ databases">
        <title>Deep-cultivation of Planctomycetes and their phenomic and genomic characterization uncovers novel biology.</title>
        <authorList>
            <person name="Wiegand S."/>
            <person name="Jogler M."/>
            <person name="Boedeker C."/>
            <person name="Pinto D."/>
            <person name="Vollmers J."/>
            <person name="Rivas-Marin E."/>
            <person name="Kohn T."/>
            <person name="Peeters S.H."/>
            <person name="Heuer A."/>
            <person name="Rast P."/>
            <person name="Oberbeckmann S."/>
            <person name="Bunk B."/>
            <person name="Jeske O."/>
            <person name="Meyerdierks A."/>
            <person name="Storesund J.E."/>
            <person name="Kallscheuer N."/>
            <person name="Luecker S."/>
            <person name="Lage O.M."/>
            <person name="Pohl T."/>
            <person name="Merkel B.J."/>
            <person name="Hornburger P."/>
            <person name="Mueller R.-W."/>
            <person name="Bruemmer F."/>
            <person name="Labrenz M."/>
            <person name="Spormann A.M."/>
            <person name="Op den Camp H."/>
            <person name="Overmann J."/>
            <person name="Amann R."/>
            <person name="Jetten M.S.M."/>
            <person name="Mascher T."/>
            <person name="Medema M.H."/>
            <person name="Devos D.P."/>
            <person name="Kaster A.-K."/>
            <person name="Ovreas L."/>
            <person name="Rohde M."/>
            <person name="Galperin M.Y."/>
            <person name="Jogler C."/>
        </authorList>
    </citation>
    <scope>NUCLEOTIDE SEQUENCE [LARGE SCALE GENOMIC DNA]</scope>
    <source>
        <strain evidence="4 5">HG15A2</strain>
    </source>
</reference>
<dbReference type="Proteomes" id="UP000319852">
    <property type="component" value="Chromosome"/>
</dbReference>
<protein>
    <submittedName>
        <fullName evidence="4">Hypoxic response protein 1</fullName>
    </submittedName>
</protein>
<keyword evidence="5" id="KW-1185">Reference proteome</keyword>
<dbReference type="Pfam" id="PF00571">
    <property type="entry name" value="CBS"/>
    <property type="match status" value="2"/>
</dbReference>
<dbReference type="InterPro" id="IPR051257">
    <property type="entry name" value="Diverse_CBS-Domain"/>
</dbReference>
<evidence type="ECO:0000313" key="5">
    <source>
        <dbReference type="Proteomes" id="UP000319852"/>
    </source>
</evidence>
<accession>A0A517MWU0</accession>
<evidence type="ECO:0000313" key="4">
    <source>
        <dbReference type="EMBL" id="QDS99341.1"/>
    </source>
</evidence>
<evidence type="ECO:0000259" key="3">
    <source>
        <dbReference type="PROSITE" id="PS51371"/>
    </source>
</evidence>
<dbReference type="AlphaFoldDB" id="A0A517MWU0"/>
<dbReference type="PANTHER" id="PTHR43080">
    <property type="entry name" value="CBS DOMAIN-CONTAINING PROTEIN CBSX3, MITOCHONDRIAL"/>
    <property type="match status" value="1"/>
</dbReference>
<evidence type="ECO:0000256" key="2">
    <source>
        <dbReference type="PROSITE-ProRule" id="PRU00703"/>
    </source>
</evidence>
<dbReference type="EMBL" id="CP036263">
    <property type="protein sequence ID" value="QDS99341.1"/>
    <property type="molecule type" value="Genomic_DNA"/>
</dbReference>
<dbReference type="Gene3D" id="3.10.580.10">
    <property type="entry name" value="CBS-domain"/>
    <property type="match status" value="2"/>
</dbReference>
<feature type="domain" description="CBS" evidence="3">
    <location>
        <begin position="72"/>
        <end position="127"/>
    </location>
</feature>
<evidence type="ECO:0000256" key="1">
    <source>
        <dbReference type="ARBA" id="ARBA00023122"/>
    </source>
</evidence>
<dbReference type="PANTHER" id="PTHR43080:SF2">
    <property type="entry name" value="CBS DOMAIN-CONTAINING PROTEIN"/>
    <property type="match status" value="1"/>
</dbReference>
<name>A0A517MWU0_9BACT</name>
<feature type="domain" description="CBS" evidence="3">
    <location>
        <begin position="8"/>
        <end position="66"/>
    </location>
</feature>
<dbReference type="PROSITE" id="PS51371">
    <property type="entry name" value="CBS"/>
    <property type="match status" value="2"/>
</dbReference>
<dbReference type="SMART" id="SM00116">
    <property type="entry name" value="CBS"/>
    <property type="match status" value="2"/>
</dbReference>
<dbReference type="SUPFAM" id="SSF54631">
    <property type="entry name" value="CBS-domain pair"/>
    <property type="match status" value="1"/>
</dbReference>
<gene>
    <name evidence="4" type="primary">hrp1</name>
    <name evidence="4" type="ORF">HG15A2_26640</name>
</gene>
<dbReference type="KEGG" id="amob:HG15A2_26640"/>
<dbReference type="InterPro" id="IPR000644">
    <property type="entry name" value="CBS_dom"/>
</dbReference>
<dbReference type="RefSeq" id="WP_218931925.1">
    <property type="nucleotide sequence ID" value="NZ_CP036263.1"/>
</dbReference>
<dbReference type="InterPro" id="IPR046342">
    <property type="entry name" value="CBS_dom_sf"/>
</dbReference>
<proteinExistence type="predicted"/>
<organism evidence="4 5">
    <name type="scientific">Adhaeretor mobilis</name>
    <dbReference type="NCBI Taxonomy" id="1930276"/>
    <lineage>
        <taxon>Bacteria</taxon>
        <taxon>Pseudomonadati</taxon>
        <taxon>Planctomycetota</taxon>
        <taxon>Planctomycetia</taxon>
        <taxon>Pirellulales</taxon>
        <taxon>Lacipirellulaceae</taxon>
        <taxon>Adhaeretor</taxon>
    </lineage>
</organism>
<sequence>MLKANEIMSTNLTTIDQNCSVREAIDTLLEKNISGLPVVDHYGHLVGIVTEFALLAITYDAKVTAETVADHMTTDVLSIDADEPVNKAADLCIVHRVRRVPVMSNGKLVGMISRRDVLKAIYEERNSAVAR</sequence>
<keyword evidence="1 2" id="KW-0129">CBS domain</keyword>